<gene>
    <name evidence="2" type="ORF">J2S59_001991</name>
</gene>
<keyword evidence="2" id="KW-0240">DNA-directed RNA polymerase</keyword>
<dbReference type="EMBL" id="JAUSQM010000001">
    <property type="protein sequence ID" value="MDP9822182.1"/>
    <property type="molecule type" value="Genomic_DNA"/>
</dbReference>
<dbReference type="Proteomes" id="UP001240447">
    <property type="component" value="Unassembled WGS sequence"/>
</dbReference>
<accession>A0ABT9NPI8</accession>
<organism evidence="2 3">
    <name type="scientific">Nocardioides massiliensis</name>
    <dbReference type="NCBI Taxonomy" id="1325935"/>
    <lineage>
        <taxon>Bacteria</taxon>
        <taxon>Bacillati</taxon>
        <taxon>Actinomycetota</taxon>
        <taxon>Actinomycetes</taxon>
        <taxon>Propionibacteriales</taxon>
        <taxon>Nocardioidaceae</taxon>
        <taxon>Nocardioides</taxon>
    </lineage>
</organism>
<dbReference type="RefSeq" id="WP_068118339.1">
    <property type="nucleotide sequence ID" value="NZ_CCXJ01000135.1"/>
</dbReference>
<sequence length="619" mass="66298">MAQLGRDAGARARAVAEEQSFDDFYLRTRADLLTVTFALTGDVAAARAGVREAYTAAWHHWRKIAPLEDPLDWVRPQAWRRAQRRHTARLGRRDKDLDPGNRRILAALADLEPAQRRAVLLRHHAAVPMSRSARELGLPLASAAARLQEGVASLTSTLEVDADALDELLAGLASETAGVVLPRPPLIRRAGSKRRRTHTVVASLTAVALVVVAGSVVSSPVAPGADRTPPPPPPDLARSMLLAADELTDLDGEGTTSRWDVRSTGDNTRGDGINYVCQQARFADPDGTRALVRRFVEAGVPDGRPAPRTVVQSVELSNTEPEARTAFATTVSWFAGCKVARLQLLRTHRVLHTADEAYLLTFRVAERPQTTYTVAVGRSGRLTTTVVVSAPGERSVPPRRTAQLLASAVADLCVSPVSGTCAPVGAVERIPPLEAGEEPGLIAVVDLPPVGRIERPWVGSSPAPANPNPAVTTCDDTNFGRSGADRGRSRTFVIPEADLPPEFGVATSYGVFANPRRAAAVLERSTARLDGCADRDLASTVRRVAQESTGRGRTAIDLRVWDVTTEISEDAQVQFRTALVRAGSRVAQLTFIPTEGAGMDADAFIALAERATERLAELG</sequence>
<comment type="caution">
    <text evidence="2">The sequence shown here is derived from an EMBL/GenBank/DDBJ whole genome shotgun (WGS) entry which is preliminary data.</text>
</comment>
<protein>
    <submittedName>
        <fullName evidence="2">DNA-directed RNA polymerase specialized sigma24 family protein</fullName>
    </submittedName>
</protein>
<dbReference type="GO" id="GO:0000428">
    <property type="term" value="C:DNA-directed RNA polymerase complex"/>
    <property type="evidence" value="ECO:0007669"/>
    <property type="project" value="UniProtKB-KW"/>
</dbReference>
<evidence type="ECO:0000256" key="1">
    <source>
        <dbReference type="SAM" id="MobiDB-lite"/>
    </source>
</evidence>
<keyword evidence="2" id="KW-0804">Transcription</keyword>
<proteinExistence type="predicted"/>
<evidence type="ECO:0000313" key="2">
    <source>
        <dbReference type="EMBL" id="MDP9822182.1"/>
    </source>
</evidence>
<dbReference type="Gene3D" id="1.10.10.10">
    <property type="entry name" value="Winged helix-like DNA-binding domain superfamily/Winged helix DNA-binding domain"/>
    <property type="match status" value="1"/>
</dbReference>
<feature type="region of interest" description="Disordered" evidence="1">
    <location>
        <begin position="458"/>
        <end position="486"/>
    </location>
</feature>
<reference evidence="2 3" key="1">
    <citation type="submission" date="2023-07" db="EMBL/GenBank/DDBJ databases">
        <title>Sequencing the genomes of 1000 actinobacteria strains.</title>
        <authorList>
            <person name="Klenk H.-P."/>
        </authorList>
    </citation>
    <scope>NUCLEOTIDE SEQUENCE [LARGE SCALE GENOMIC DNA]</scope>
    <source>
        <strain evidence="2 3">GD13</strain>
    </source>
</reference>
<dbReference type="InterPro" id="IPR036388">
    <property type="entry name" value="WH-like_DNA-bd_sf"/>
</dbReference>
<name>A0ABT9NPI8_9ACTN</name>
<evidence type="ECO:0000313" key="3">
    <source>
        <dbReference type="Proteomes" id="UP001240447"/>
    </source>
</evidence>
<keyword evidence="3" id="KW-1185">Reference proteome</keyword>